<gene>
    <name evidence="2" type="ORF">CTI11_07660</name>
</gene>
<name>A0A2G7TBF7_9FLAO</name>
<reference evidence="2" key="1">
    <citation type="submission" date="2017-10" db="EMBL/GenBank/DDBJ databases">
        <title>Chryseobacterium sp. B5 is a hydrocarbonoclastic and plant growth promoting bacterium.</title>
        <authorList>
            <person name="Thijs S."/>
            <person name="Gkorezis P."/>
            <person name="Van Hamme J."/>
        </authorList>
    </citation>
    <scope>NUCLEOTIDE SEQUENCE</scope>
    <source>
        <strain evidence="2">B5</strain>
    </source>
</reference>
<sequence>MTPLEYIDRALALVAQRALALPGHDVFQHLAQQLQYVRAVLLDRGLDRSRLHQITIGSVAVKEFDETDPELARALKDAHHVAVQTGRGLKIDLP</sequence>
<feature type="domain" description="Tsi6" evidence="1">
    <location>
        <begin position="2"/>
        <end position="84"/>
    </location>
</feature>
<comment type="caution">
    <text evidence="2">The sequence shown here is derived from an EMBL/GenBank/DDBJ whole genome shotgun (WGS) entry which is preliminary data.</text>
</comment>
<evidence type="ECO:0000313" key="2">
    <source>
        <dbReference type="EMBL" id="PII36393.1"/>
    </source>
</evidence>
<dbReference type="EMBL" id="PEKC01000019">
    <property type="protein sequence ID" value="PII36393.1"/>
    <property type="molecule type" value="Genomic_DNA"/>
</dbReference>
<proteinExistence type="predicted"/>
<dbReference type="Pfam" id="PF18660">
    <property type="entry name" value="Tsi6"/>
    <property type="match status" value="1"/>
</dbReference>
<evidence type="ECO:0000259" key="1">
    <source>
        <dbReference type="Pfam" id="PF18660"/>
    </source>
</evidence>
<organism evidence="2">
    <name type="scientific">Chryseobacterium sp. B5</name>
    <dbReference type="NCBI Taxonomy" id="2050562"/>
    <lineage>
        <taxon>Bacteria</taxon>
        <taxon>Pseudomonadati</taxon>
        <taxon>Bacteroidota</taxon>
        <taxon>Flavobacteriia</taxon>
        <taxon>Flavobacteriales</taxon>
        <taxon>Weeksellaceae</taxon>
        <taxon>Chryseobacterium group</taxon>
        <taxon>Chryseobacterium</taxon>
    </lineage>
</organism>
<accession>A0A2G7TBF7</accession>
<dbReference type="InterPro" id="IPR040818">
    <property type="entry name" value="Tsi6"/>
</dbReference>
<dbReference type="AlphaFoldDB" id="A0A2G7TBF7"/>
<protein>
    <recommendedName>
        <fullName evidence="1">Tsi6 domain-containing protein</fullName>
    </recommendedName>
</protein>